<dbReference type="CDD" id="cd05253">
    <property type="entry name" value="UDP_GE_SDE_e"/>
    <property type="match status" value="1"/>
</dbReference>
<evidence type="ECO:0000313" key="4">
    <source>
        <dbReference type="Proteomes" id="UP000054908"/>
    </source>
</evidence>
<dbReference type="InterPro" id="IPR036291">
    <property type="entry name" value="NAD(P)-bd_dom_sf"/>
</dbReference>
<evidence type="ECO:0000259" key="2">
    <source>
        <dbReference type="Pfam" id="PF01370"/>
    </source>
</evidence>
<accession>A0A0W0WG29</accession>
<proteinExistence type="predicted"/>
<evidence type="ECO:0000256" key="1">
    <source>
        <dbReference type="ARBA" id="ARBA00023027"/>
    </source>
</evidence>
<dbReference type="Proteomes" id="UP000054908">
    <property type="component" value="Unassembled WGS sequence"/>
</dbReference>
<dbReference type="STRING" id="466.Lmac_0318"/>
<dbReference type="PANTHER" id="PTHR43574">
    <property type="entry name" value="EPIMERASE-RELATED"/>
    <property type="match status" value="1"/>
</dbReference>
<sequence>MRLLITGAAGFIGFHLAKTRLECGDSVIGIDNLNDYYDVSLKLARLEQLQAYPNFQFYQADISDLHKVNEIFSLHKPQRVVNLAAQAGVRYSLSHPHTYAQSNVVGFTHIVEACRHHQVEHLVYASTSSVYGANGSQPYQEKDGANHPLTIYAATKKANELIAHAYSNLYQLPTTGLRFFTVYGPWGRPDMAFFSFTRDILANKPIHIYNHGQMQRDFTYIDDIVVGISLAIDKVATANPEWSALNPDAGSSYAPYRIYNLGCGNPIHLLDYIEALEEAIGKKAIKEFLPMQAGDVLSTHASTQRLQDDLGYCPRIDFKEGIARFVRWYLDFYS</sequence>
<dbReference type="RefSeq" id="WP_058451149.1">
    <property type="nucleotide sequence ID" value="NZ_CAAAIB010000021.1"/>
</dbReference>
<keyword evidence="4" id="KW-1185">Reference proteome</keyword>
<evidence type="ECO:0000313" key="3">
    <source>
        <dbReference type="EMBL" id="KTD31264.1"/>
    </source>
</evidence>
<dbReference type="InterPro" id="IPR001509">
    <property type="entry name" value="Epimerase_deHydtase"/>
</dbReference>
<gene>
    <name evidence="3" type="primary">capI</name>
    <name evidence="3" type="ORF">Lmac_0318</name>
</gene>
<feature type="domain" description="NAD-dependent epimerase/dehydratase" evidence="2">
    <location>
        <begin position="4"/>
        <end position="238"/>
    </location>
</feature>
<dbReference type="OrthoDB" id="9803010at2"/>
<dbReference type="PRINTS" id="PR01713">
    <property type="entry name" value="NUCEPIMERASE"/>
</dbReference>
<protein>
    <submittedName>
        <fullName evidence="3">Protein capI</fullName>
    </submittedName>
</protein>
<reference evidence="3 4" key="1">
    <citation type="submission" date="2015-11" db="EMBL/GenBank/DDBJ databases">
        <title>Genomic analysis of 38 Legionella species identifies large and diverse effector repertoires.</title>
        <authorList>
            <person name="Burstein D."/>
            <person name="Amaro F."/>
            <person name="Zusman T."/>
            <person name="Lifshitz Z."/>
            <person name="Cohen O."/>
            <person name="Gilbert J.A."/>
            <person name="Pupko T."/>
            <person name="Shuman H.A."/>
            <person name="Segal G."/>
        </authorList>
    </citation>
    <scope>NUCLEOTIDE SEQUENCE [LARGE SCALE GENOMIC DNA]</scope>
    <source>
        <strain evidence="3 4">PX-1-G2-E2</strain>
    </source>
</reference>
<comment type="caution">
    <text evidence="3">The sequence shown here is derived from an EMBL/GenBank/DDBJ whole genome shotgun (WGS) entry which is preliminary data.</text>
</comment>
<dbReference type="Gene3D" id="3.40.50.720">
    <property type="entry name" value="NAD(P)-binding Rossmann-like Domain"/>
    <property type="match status" value="1"/>
</dbReference>
<keyword evidence="1" id="KW-0520">NAD</keyword>
<dbReference type="AlphaFoldDB" id="A0A0W0WG29"/>
<dbReference type="PATRIC" id="fig|466.6.peg.342"/>
<organism evidence="3 4">
    <name type="scientific">Legionella maceachernii</name>
    <dbReference type="NCBI Taxonomy" id="466"/>
    <lineage>
        <taxon>Bacteria</taxon>
        <taxon>Pseudomonadati</taxon>
        <taxon>Pseudomonadota</taxon>
        <taxon>Gammaproteobacteria</taxon>
        <taxon>Legionellales</taxon>
        <taxon>Legionellaceae</taxon>
        <taxon>Legionella</taxon>
    </lineage>
</organism>
<name>A0A0W0WG29_9GAMM</name>
<dbReference type="EMBL" id="LNYL01000007">
    <property type="protein sequence ID" value="KTD31264.1"/>
    <property type="molecule type" value="Genomic_DNA"/>
</dbReference>
<dbReference type="SUPFAM" id="SSF51735">
    <property type="entry name" value="NAD(P)-binding Rossmann-fold domains"/>
    <property type="match status" value="1"/>
</dbReference>
<dbReference type="Pfam" id="PF01370">
    <property type="entry name" value="Epimerase"/>
    <property type="match status" value="1"/>
</dbReference>